<dbReference type="RefSeq" id="WP_281800605.1">
    <property type="nucleotide sequence ID" value="NZ_BSEC01000001.1"/>
</dbReference>
<evidence type="ECO:0000313" key="5">
    <source>
        <dbReference type="Proteomes" id="UP001144323"/>
    </source>
</evidence>
<keyword evidence="1" id="KW-0805">Transcription regulation</keyword>
<dbReference type="InterPro" id="IPR018060">
    <property type="entry name" value="HTH_AraC"/>
</dbReference>
<dbReference type="InterPro" id="IPR029062">
    <property type="entry name" value="Class_I_gatase-like"/>
</dbReference>
<evidence type="ECO:0000256" key="2">
    <source>
        <dbReference type="ARBA" id="ARBA00023163"/>
    </source>
</evidence>
<dbReference type="InterPro" id="IPR009057">
    <property type="entry name" value="Homeodomain-like_sf"/>
</dbReference>
<dbReference type="CDD" id="cd03137">
    <property type="entry name" value="GATase1_AraC_1"/>
    <property type="match status" value="1"/>
</dbReference>
<dbReference type="EMBL" id="BSEC01000001">
    <property type="protein sequence ID" value="GLI91786.1"/>
    <property type="molecule type" value="Genomic_DNA"/>
</dbReference>
<dbReference type="GO" id="GO:0003700">
    <property type="term" value="F:DNA-binding transcription factor activity"/>
    <property type="evidence" value="ECO:0007669"/>
    <property type="project" value="InterPro"/>
</dbReference>
<evidence type="ECO:0000259" key="3">
    <source>
        <dbReference type="PROSITE" id="PS01124"/>
    </source>
</evidence>
<reference evidence="4" key="1">
    <citation type="journal article" date="2023" name="Int. J. Syst. Evol. Microbiol.">
        <title>Methylocystis iwaonis sp. nov., a type II methane-oxidizing bacterium from surface soil of a rice paddy field in Japan, and emended description of the genus Methylocystis (ex Whittenbury et al. 1970) Bowman et al. 1993.</title>
        <authorList>
            <person name="Kaise H."/>
            <person name="Sawadogo J.B."/>
            <person name="Alam M.S."/>
            <person name="Ueno C."/>
            <person name="Dianou D."/>
            <person name="Shinjo R."/>
            <person name="Asakawa S."/>
        </authorList>
    </citation>
    <scope>NUCLEOTIDE SEQUENCE</scope>
    <source>
        <strain evidence="4">LMG27198</strain>
    </source>
</reference>
<dbReference type="Pfam" id="PF12833">
    <property type="entry name" value="HTH_18"/>
    <property type="match status" value="1"/>
</dbReference>
<dbReference type="AlphaFoldDB" id="A0A9W6GRX8"/>
<accession>A0A9W6GRX8</accession>
<proteinExistence type="predicted"/>
<dbReference type="Gene3D" id="1.10.10.60">
    <property type="entry name" value="Homeodomain-like"/>
    <property type="match status" value="1"/>
</dbReference>
<name>A0A9W6GRX8_9HYPH</name>
<dbReference type="InterPro" id="IPR002818">
    <property type="entry name" value="DJ-1/PfpI"/>
</dbReference>
<dbReference type="InterPro" id="IPR052158">
    <property type="entry name" value="INH-QAR"/>
</dbReference>
<dbReference type="GO" id="GO:0043565">
    <property type="term" value="F:sequence-specific DNA binding"/>
    <property type="evidence" value="ECO:0007669"/>
    <property type="project" value="InterPro"/>
</dbReference>
<keyword evidence="5" id="KW-1185">Reference proteome</keyword>
<dbReference type="Proteomes" id="UP001144323">
    <property type="component" value="Unassembled WGS sequence"/>
</dbReference>
<dbReference type="PANTHER" id="PTHR43130:SF3">
    <property type="entry name" value="HTH-TYPE TRANSCRIPTIONAL REGULATOR RV1931C"/>
    <property type="match status" value="1"/>
</dbReference>
<feature type="domain" description="HTH araC/xylS-type" evidence="3">
    <location>
        <begin position="250"/>
        <end position="348"/>
    </location>
</feature>
<dbReference type="SUPFAM" id="SSF52317">
    <property type="entry name" value="Class I glutamine amidotransferase-like"/>
    <property type="match status" value="1"/>
</dbReference>
<dbReference type="PANTHER" id="PTHR43130">
    <property type="entry name" value="ARAC-FAMILY TRANSCRIPTIONAL REGULATOR"/>
    <property type="match status" value="1"/>
</dbReference>
<protein>
    <submittedName>
        <fullName evidence="4">Transcriptional regulator</fullName>
    </submittedName>
</protein>
<dbReference type="Gene3D" id="3.40.50.880">
    <property type="match status" value="1"/>
</dbReference>
<dbReference type="PROSITE" id="PS01124">
    <property type="entry name" value="HTH_ARAC_FAMILY_2"/>
    <property type="match status" value="1"/>
</dbReference>
<sequence>MIYDKLPFDPKLYHLRFADNENAQLPTLSRKIGIFIYPGFEIVDLSGPLDAFYYADRTLELTGRSGEPGYEILVIAREAGPVRAKCGLEVLAPHRCCDVLSGLDTLVVSGGECAPELAGDAWVLDWIRAMSGRVRRLASICTGAFLLAAAGLLDNRRVTTHWMYSEQLAAAYPSLRVEPNRIFVRDGGVYTSGGITAGIDLALALIEEDLGRESPRMVAGLMVVFLRRPGGQAQYSPFLDADTSACRDIAELKSWILGNSGENLSVERLADKVGMSPRNFARRFHAETGTTPGRFVERARVEAARCRLEQTSQSLQAIAAVCGFVSVERMRRAFQRHLDVGPHDYRDRFQSSFHAP</sequence>
<dbReference type="Pfam" id="PF01965">
    <property type="entry name" value="DJ-1_PfpI"/>
    <property type="match status" value="1"/>
</dbReference>
<organism evidence="4 5">
    <name type="scientific">Methylocystis echinoides</name>
    <dbReference type="NCBI Taxonomy" id="29468"/>
    <lineage>
        <taxon>Bacteria</taxon>
        <taxon>Pseudomonadati</taxon>
        <taxon>Pseudomonadota</taxon>
        <taxon>Alphaproteobacteria</taxon>
        <taxon>Hyphomicrobiales</taxon>
        <taxon>Methylocystaceae</taxon>
        <taxon>Methylocystis</taxon>
    </lineage>
</organism>
<evidence type="ECO:0000313" key="4">
    <source>
        <dbReference type="EMBL" id="GLI91786.1"/>
    </source>
</evidence>
<gene>
    <name evidence="4" type="ORF">LMG27198_07780</name>
</gene>
<keyword evidence="2" id="KW-0804">Transcription</keyword>
<dbReference type="SUPFAM" id="SSF46689">
    <property type="entry name" value="Homeodomain-like"/>
    <property type="match status" value="2"/>
</dbReference>
<comment type="caution">
    <text evidence="4">The sequence shown here is derived from an EMBL/GenBank/DDBJ whole genome shotgun (WGS) entry which is preliminary data.</text>
</comment>
<evidence type="ECO:0000256" key="1">
    <source>
        <dbReference type="ARBA" id="ARBA00023015"/>
    </source>
</evidence>
<dbReference type="SMART" id="SM00342">
    <property type="entry name" value="HTH_ARAC"/>
    <property type="match status" value="1"/>
</dbReference>